<feature type="domain" description="PAC" evidence="12">
    <location>
        <begin position="98"/>
        <end position="150"/>
    </location>
</feature>
<evidence type="ECO:0000256" key="7">
    <source>
        <dbReference type="ARBA" id="ARBA00022840"/>
    </source>
</evidence>
<dbReference type="InterPro" id="IPR003661">
    <property type="entry name" value="HisK_dim/P_dom"/>
</dbReference>
<dbReference type="Gene3D" id="1.10.287.130">
    <property type="match status" value="1"/>
</dbReference>
<evidence type="ECO:0000259" key="12">
    <source>
        <dbReference type="PROSITE" id="PS50113"/>
    </source>
</evidence>
<gene>
    <name evidence="13" type="ORF">SAMN05518846_11997</name>
</gene>
<evidence type="ECO:0000256" key="5">
    <source>
        <dbReference type="ARBA" id="ARBA00022741"/>
    </source>
</evidence>
<feature type="domain" description="Histidine kinase" evidence="10">
    <location>
        <begin position="413"/>
        <end position="619"/>
    </location>
</feature>
<feature type="domain" description="PAS" evidence="11">
    <location>
        <begin position="277"/>
        <end position="313"/>
    </location>
</feature>
<dbReference type="InterPro" id="IPR003594">
    <property type="entry name" value="HATPase_dom"/>
</dbReference>
<reference evidence="14" key="1">
    <citation type="submission" date="2016-10" db="EMBL/GenBank/DDBJ databases">
        <authorList>
            <person name="Varghese N."/>
            <person name="Submissions S."/>
        </authorList>
    </citation>
    <scope>NUCLEOTIDE SEQUENCE [LARGE SCALE GENOMIC DNA]</scope>
    <source>
        <strain evidence="14">OK042</strain>
    </source>
</reference>
<dbReference type="FunFam" id="1.10.287.130:FF:000040">
    <property type="entry name" value="PAS domain-containing sensor histidine kinase"/>
    <property type="match status" value="1"/>
</dbReference>
<evidence type="ECO:0000256" key="8">
    <source>
        <dbReference type="ARBA" id="ARBA00022969"/>
    </source>
</evidence>
<keyword evidence="5" id="KW-0547">Nucleotide-binding</keyword>
<proteinExistence type="predicted"/>
<dbReference type="STRING" id="1884381.SAMN05518846_11997"/>
<dbReference type="EMBL" id="FORT01000019">
    <property type="protein sequence ID" value="SFK76824.1"/>
    <property type="molecule type" value="Genomic_DNA"/>
</dbReference>
<evidence type="ECO:0000256" key="9">
    <source>
        <dbReference type="ARBA" id="ARBA00023012"/>
    </source>
</evidence>
<dbReference type="SMART" id="SM00387">
    <property type="entry name" value="HATPase_c"/>
    <property type="match status" value="1"/>
</dbReference>
<dbReference type="Proteomes" id="UP000198915">
    <property type="component" value="Unassembled WGS sequence"/>
</dbReference>
<dbReference type="GO" id="GO:0005524">
    <property type="term" value="F:ATP binding"/>
    <property type="evidence" value="ECO:0007669"/>
    <property type="project" value="UniProtKB-KW"/>
</dbReference>
<dbReference type="Gene3D" id="3.30.450.20">
    <property type="entry name" value="PAS domain"/>
    <property type="match status" value="3"/>
</dbReference>
<dbReference type="SUPFAM" id="SSF47384">
    <property type="entry name" value="Homodimeric domain of signal transducing histidine kinase"/>
    <property type="match status" value="1"/>
</dbReference>
<dbReference type="InterPro" id="IPR005467">
    <property type="entry name" value="His_kinase_dom"/>
</dbReference>
<evidence type="ECO:0000256" key="2">
    <source>
        <dbReference type="ARBA" id="ARBA00012438"/>
    </source>
</evidence>
<dbReference type="PANTHER" id="PTHR43065:SF34">
    <property type="entry name" value="SPORULATION KINASE A"/>
    <property type="match status" value="1"/>
</dbReference>
<evidence type="ECO:0000256" key="1">
    <source>
        <dbReference type="ARBA" id="ARBA00000085"/>
    </source>
</evidence>
<dbReference type="InterPro" id="IPR013655">
    <property type="entry name" value="PAS_fold_3"/>
</dbReference>
<dbReference type="SUPFAM" id="SSF55874">
    <property type="entry name" value="ATPase domain of HSP90 chaperone/DNA topoisomerase II/histidine kinase"/>
    <property type="match status" value="1"/>
</dbReference>
<dbReference type="InterPro" id="IPR000014">
    <property type="entry name" value="PAS"/>
</dbReference>
<name>A0A1I4C6Q5_9BACL</name>
<keyword evidence="9" id="KW-0902">Two-component regulatory system</keyword>
<dbReference type="GO" id="GO:0000155">
    <property type="term" value="F:phosphorelay sensor kinase activity"/>
    <property type="evidence" value="ECO:0007669"/>
    <property type="project" value="InterPro"/>
</dbReference>
<dbReference type="InterPro" id="IPR035965">
    <property type="entry name" value="PAS-like_dom_sf"/>
</dbReference>
<comment type="catalytic activity">
    <reaction evidence="1">
        <text>ATP + protein L-histidine = ADP + protein N-phospho-L-histidine.</text>
        <dbReference type="EC" id="2.7.13.3"/>
    </reaction>
</comment>
<protein>
    <recommendedName>
        <fullName evidence="2">histidine kinase</fullName>
        <ecNumber evidence="2">2.7.13.3</ecNumber>
    </recommendedName>
</protein>
<dbReference type="PROSITE" id="PS50113">
    <property type="entry name" value="PAC"/>
    <property type="match status" value="3"/>
</dbReference>
<evidence type="ECO:0000256" key="6">
    <source>
        <dbReference type="ARBA" id="ARBA00022777"/>
    </source>
</evidence>
<accession>A0A1I4C6Q5</accession>
<evidence type="ECO:0000259" key="10">
    <source>
        <dbReference type="PROSITE" id="PS50109"/>
    </source>
</evidence>
<feature type="domain" description="PAS" evidence="11">
    <location>
        <begin position="151"/>
        <end position="221"/>
    </location>
</feature>
<keyword evidence="6 13" id="KW-0418">Kinase</keyword>
<dbReference type="PANTHER" id="PTHR43065">
    <property type="entry name" value="SENSOR HISTIDINE KINASE"/>
    <property type="match status" value="1"/>
</dbReference>
<dbReference type="RefSeq" id="WP_092275325.1">
    <property type="nucleotide sequence ID" value="NZ_FORT01000019.1"/>
</dbReference>
<dbReference type="InterPro" id="IPR000700">
    <property type="entry name" value="PAS-assoc_C"/>
</dbReference>
<dbReference type="SMART" id="SM00086">
    <property type="entry name" value="PAC"/>
    <property type="match status" value="3"/>
</dbReference>
<dbReference type="NCBIfam" id="TIGR00229">
    <property type="entry name" value="sensory_box"/>
    <property type="match status" value="3"/>
</dbReference>
<sequence>MDKLTSSFSWKRKRSKKQLSTQRLSDQLLRAFFHYTTDAISFSDMDNTLILINQAFEHNYGWTMDELKETPYCFIPEDLKVEAHQLFDAVRTMGVQITNFETVRQRKDGSPMDVNLTIVPIFDEHGTIIGSACTARDISDRKKVEEALKQSETKYRLLIDHTQDIITIFNPAMERIYISPSVEQHLGYSHMEFQSSSRLLLVHPDDMPLMRACHQQIMATKQQVQFEVRSLSRDGSPIVFDTRGFPILDDQGQVENIMFVARNVTERKYSEAALLRSEEKNRIILEHTDDFIMITDKQGEILYLSPSHERVLGRHKLMSQVTLEHVHPDDRNLFIKHFNQLIHYQKAGTYEFRYQCENGKWIVLESKGVPIMTKENECDGFILVSRDITERRNNEELLRKAEKLSVIGELAAGIAHEIRNPLTSLKGFIQLLYPTLQDNKLYADIMLSELERINLIVSELLILSKPQNLQIKPISLIVLMQNLLALLASEANLKNIRFQTSFGKCPPIAGEENQLKQVFINIIKNSIEAIANHGQGEIRISTRLLPNRHVLVRLADNGCGVPEELLSKLGEPFFTTKDKGTGLGLMISNKIIKDHNGTFHITSKKNQGTVVKITLPIVDDDIGSS</sequence>
<dbReference type="InterPro" id="IPR036890">
    <property type="entry name" value="HATPase_C_sf"/>
</dbReference>
<feature type="domain" description="PAC" evidence="12">
    <location>
        <begin position="224"/>
        <end position="276"/>
    </location>
</feature>
<keyword evidence="14" id="KW-1185">Reference proteome</keyword>
<evidence type="ECO:0000256" key="3">
    <source>
        <dbReference type="ARBA" id="ARBA00022553"/>
    </source>
</evidence>
<dbReference type="CDD" id="cd00082">
    <property type="entry name" value="HisKA"/>
    <property type="match status" value="1"/>
</dbReference>
<dbReference type="SMART" id="SM00091">
    <property type="entry name" value="PAS"/>
    <property type="match status" value="3"/>
</dbReference>
<dbReference type="SUPFAM" id="SSF55785">
    <property type="entry name" value="PYP-like sensor domain (PAS domain)"/>
    <property type="match status" value="3"/>
</dbReference>
<evidence type="ECO:0000259" key="11">
    <source>
        <dbReference type="PROSITE" id="PS50112"/>
    </source>
</evidence>
<dbReference type="PROSITE" id="PS50109">
    <property type="entry name" value="HIS_KIN"/>
    <property type="match status" value="1"/>
</dbReference>
<organism evidence="13 14">
    <name type="scientific">Brevibacillus centrosporus</name>
    <dbReference type="NCBI Taxonomy" id="54910"/>
    <lineage>
        <taxon>Bacteria</taxon>
        <taxon>Bacillati</taxon>
        <taxon>Bacillota</taxon>
        <taxon>Bacilli</taxon>
        <taxon>Bacillales</taxon>
        <taxon>Paenibacillaceae</taxon>
        <taxon>Brevibacillus</taxon>
    </lineage>
</organism>
<dbReference type="InterPro" id="IPR004358">
    <property type="entry name" value="Sig_transdc_His_kin-like_C"/>
</dbReference>
<dbReference type="GO" id="GO:0030435">
    <property type="term" value="P:sporulation resulting in formation of a cellular spore"/>
    <property type="evidence" value="ECO:0007669"/>
    <property type="project" value="UniProtKB-KW"/>
</dbReference>
<feature type="domain" description="PAC" evidence="12">
    <location>
        <begin position="348"/>
        <end position="400"/>
    </location>
</feature>
<keyword evidence="7" id="KW-0067">ATP-binding</keyword>
<dbReference type="Gene3D" id="3.30.565.10">
    <property type="entry name" value="Histidine kinase-like ATPase, C-terminal domain"/>
    <property type="match status" value="1"/>
</dbReference>
<dbReference type="InterPro" id="IPR036097">
    <property type="entry name" value="HisK_dim/P_sf"/>
</dbReference>
<dbReference type="EC" id="2.7.13.3" evidence="2"/>
<dbReference type="AlphaFoldDB" id="A0A1I4C6Q5"/>
<evidence type="ECO:0000313" key="14">
    <source>
        <dbReference type="Proteomes" id="UP000198915"/>
    </source>
</evidence>
<dbReference type="InterPro" id="IPR001610">
    <property type="entry name" value="PAC"/>
</dbReference>
<evidence type="ECO:0000313" key="13">
    <source>
        <dbReference type="EMBL" id="SFK76824.1"/>
    </source>
</evidence>
<dbReference type="CDD" id="cd00130">
    <property type="entry name" value="PAS"/>
    <property type="match status" value="3"/>
</dbReference>
<dbReference type="Pfam" id="PF08447">
    <property type="entry name" value="PAS_3"/>
    <property type="match status" value="2"/>
</dbReference>
<dbReference type="PROSITE" id="PS50112">
    <property type="entry name" value="PAS"/>
    <property type="match status" value="2"/>
</dbReference>
<keyword evidence="8" id="KW-0749">Sporulation</keyword>
<dbReference type="SMART" id="SM00388">
    <property type="entry name" value="HisKA"/>
    <property type="match status" value="1"/>
</dbReference>
<dbReference type="Pfam" id="PF13426">
    <property type="entry name" value="PAS_9"/>
    <property type="match status" value="1"/>
</dbReference>
<dbReference type="Pfam" id="PF00512">
    <property type="entry name" value="HisKA"/>
    <property type="match status" value="1"/>
</dbReference>
<keyword evidence="4" id="KW-0808">Transferase</keyword>
<keyword evidence="3" id="KW-0597">Phosphoprotein</keyword>
<evidence type="ECO:0000256" key="4">
    <source>
        <dbReference type="ARBA" id="ARBA00022679"/>
    </source>
</evidence>
<dbReference type="Pfam" id="PF02518">
    <property type="entry name" value="HATPase_c"/>
    <property type="match status" value="1"/>
</dbReference>
<dbReference type="PRINTS" id="PR00344">
    <property type="entry name" value="BCTRLSENSOR"/>
</dbReference>